<protein>
    <submittedName>
        <fullName evidence="1">Uncharacterized protein</fullName>
    </submittedName>
</protein>
<evidence type="ECO:0000313" key="1">
    <source>
        <dbReference type="EMBL" id="SIR99889.1"/>
    </source>
</evidence>
<gene>
    <name evidence="1" type="ORF">SAMN05421858_5075</name>
</gene>
<organism evidence="1 2">
    <name type="scientific">Haladaptatus litoreus</name>
    <dbReference type="NCBI Taxonomy" id="553468"/>
    <lineage>
        <taxon>Archaea</taxon>
        <taxon>Methanobacteriati</taxon>
        <taxon>Methanobacteriota</taxon>
        <taxon>Stenosarchaea group</taxon>
        <taxon>Halobacteria</taxon>
        <taxon>Halobacteriales</taxon>
        <taxon>Haladaptataceae</taxon>
        <taxon>Haladaptatus</taxon>
    </lineage>
</organism>
<sequence>MEKLTTDNVQLWVDDTLFQCDECETWIDLGRIVKDGECWECGESYTLYISKD</sequence>
<name>A0A1N7FHR8_9EURY</name>
<evidence type="ECO:0000313" key="2">
    <source>
        <dbReference type="Proteomes" id="UP000186914"/>
    </source>
</evidence>
<dbReference type="Proteomes" id="UP000186914">
    <property type="component" value="Unassembled WGS sequence"/>
</dbReference>
<proteinExistence type="predicted"/>
<dbReference type="AlphaFoldDB" id="A0A1N7FHR8"/>
<dbReference type="EMBL" id="FTNO01000009">
    <property type="protein sequence ID" value="SIR99889.1"/>
    <property type="molecule type" value="Genomic_DNA"/>
</dbReference>
<reference evidence="2" key="1">
    <citation type="submission" date="2017-01" db="EMBL/GenBank/DDBJ databases">
        <authorList>
            <person name="Varghese N."/>
            <person name="Submissions S."/>
        </authorList>
    </citation>
    <scope>NUCLEOTIDE SEQUENCE [LARGE SCALE GENOMIC DNA]</scope>
    <source>
        <strain evidence="2">CGMCC 1.7737</strain>
    </source>
</reference>
<keyword evidence="2" id="KW-1185">Reference proteome</keyword>
<accession>A0A1N7FHR8</accession>